<protein>
    <submittedName>
        <fullName evidence="2">Uncharacterized protein</fullName>
    </submittedName>
</protein>
<feature type="region of interest" description="Disordered" evidence="1">
    <location>
        <begin position="82"/>
        <end position="126"/>
    </location>
</feature>
<organism evidence="2 3">
    <name type="scientific">Castilleja foliolosa</name>
    <dbReference type="NCBI Taxonomy" id="1961234"/>
    <lineage>
        <taxon>Eukaryota</taxon>
        <taxon>Viridiplantae</taxon>
        <taxon>Streptophyta</taxon>
        <taxon>Embryophyta</taxon>
        <taxon>Tracheophyta</taxon>
        <taxon>Spermatophyta</taxon>
        <taxon>Magnoliopsida</taxon>
        <taxon>eudicotyledons</taxon>
        <taxon>Gunneridae</taxon>
        <taxon>Pentapetalae</taxon>
        <taxon>asterids</taxon>
        <taxon>lamiids</taxon>
        <taxon>Lamiales</taxon>
        <taxon>Orobanchaceae</taxon>
        <taxon>Pedicularideae</taxon>
        <taxon>Castillejinae</taxon>
        <taxon>Castilleja</taxon>
    </lineage>
</organism>
<accession>A0ABD3BY17</accession>
<dbReference type="AlphaFoldDB" id="A0ABD3BY17"/>
<feature type="region of interest" description="Disordered" evidence="1">
    <location>
        <begin position="32"/>
        <end position="61"/>
    </location>
</feature>
<reference evidence="3" key="1">
    <citation type="journal article" date="2024" name="IScience">
        <title>Strigolactones Initiate the Formation of Haustorium-like Structures in Castilleja.</title>
        <authorList>
            <person name="Buerger M."/>
            <person name="Peterson D."/>
            <person name="Chory J."/>
        </authorList>
    </citation>
    <scope>NUCLEOTIDE SEQUENCE [LARGE SCALE GENOMIC DNA]</scope>
</reference>
<gene>
    <name evidence="2" type="ORF">CASFOL_033819</name>
</gene>
<dbReference type="Proteomes" id="UP001632038">
    <property type="component" value="Unassembled WGS sequence"/>
</dbReference>
<sequence length="126" mass="14189">MKRINLDHFSHFSLSFSSISYSLSSAITRKQSKRFTNHSAANEDIGSSRWSKSRSSRKKENLIHEQALAAAILFQQQLQSGGAAPFDRSTSLRYPNGSSKKNQALPRRARSLTDPLFQPHQLVNQT</sequence>
<dbReference type="EMBL" id="JAVIJP010000060">
    <property type="protein sequence ID" value="KAL3622408.1"/>
    <property type="molecule type" value="Genomic_DNA"/>
</dbReference>
<evidence type="ECO:0000256" key="1">
    <source>
        <dbReference type="SAM" id="MobiDB-lite"/>
    </source>
</evidence>
<evidence type="ECO:0000313" key="2">
    <source>
        <dbReference type="EMBL" id="KAL3622408.1"/>
    </source>
</evidence>
<feature type="compositionally biased region" description="Polar residues" evidence="1">
    <location>
        <begin position="88"/>
        <end position="102"/>
    </location>
</feature>
<comment type="caution">
    <text evidence="2">The sequence shown here is derived from an EMBL/GenBank/DDBJ whole genome shotgun (WGS) entry which is preliminary data.</text>
</comment>
<keyword evidence="3" id="KW-1185">Reference proteome</keyword>
<evidence type="ECO:0000313" key="3">
    <source>
        <dbReference type="Proteomes" id="UP001632038"/>
    </source>
</evidence>
<name>A0ABD3BY17_9LAMI</name>
<proteinExistence type="predicted"/>